<dbReference type="AlphaFoldDB" id="A0A1F4Z4M5"/>
<accession>A0A1F4Z4M5</accession>
<gene>
    <name evidence="1" type="ORF">A2972_00015</name>
</gene>
<reference evidence="1 2" key="1">
    <citation type="journal article" date="2016" name="Nat. Commun.">
        <title>Thousands of microbial genomes shed light on interconnected biogeochemical processes in an aquifer system.</title>
        <authorList>
            <person name="Anantharaman K."/>
            <person name="Brown C.T."/>
            <person name="Hug L.A."/>
            <person name="Sharon I."/>
            <person name="Castelle C.J."/>
            <person name="Probst A.J."/>
            <person name="Thomas B.C."/>
            <person name="Singh A."/>
            <person name="Wilkins M.J."/>
            <person name="Karaoz U."/>
            <person name="Brodie E.L."/>
            <person name="Williams K.H."/>
            <person name="Hubbard S.S."/>
            <person name="Banfield J.F."/>
        </authorList>
    </citation>
    <scope>NUCLEOTIDE SEQUENCE [LARGE SCALE GENOMIC DNA]</scope>
</reference>
<name>A0A1F4Z4M5_9BACT</name>
<dbReference type="Proteomes" id="UP000176822">
    <property type="component" value="Unassembled WGS sequence"/>
</dbReference>
<dbReference type="EMBL" id="MEXM01000020">
    <property type="protein sequence ID" value="OGD01121.1"/>
    <property type="molecule type" value="Genomic_DNA"/>
</dbReference>
<protein>
    <submittedName>
        <fullName evidence="1">Uncharacterized protein</fullName>
    </submittedName>
</protein>
<organism evidence="1 2">
    <name type="scientific">Candidatus Amesbacteria bacterium RIFCSPLOWO2_01_FULL_47_33</name>
    <dbReference type="NCBI Taxonomy" id="1797258"/>
    <lineage>
        <taxon>Bacteria</taxon>
        <taxon>Candidatus Amesiibacteriota</taxon>
    </lineage>
</organism>
<sequence>MVKTWDDLTLKEKKTAFLNLHGNNIGNTSERWGLTSLISRLSESGLLNDLEIRKHFSKEHIQLPGSNPSRRELQPA</sequence>
<comment type="caution">
    <text evidence="1">The sequence shown here is derived from an EMBL/GenBank/DDBJ whole genome shotgun (WGS) entry which is preliminary data.</text>
</comment>
<evidence type="ECO:0000313" key="1">
    <source>
        <dbReference type="EMBL" id="OGD01121.1"/>
    </source>
</evidence>
<evidence type="ECO:0000313" key="2">
    <source>
        <dbReference type="Proteomes" id="UP000176822"/>
    </source>
</evidence>
<proteinExistence type="predicted"/>